<accession>L2F5P6</accession>
<proteinExistence type="inferred from homology"/>
<evidence type="ECO:0000313" key="6">
    <source>
        <dbReference type="Proteomes" id="UP000023795"/>
    </source>
</evidence>
<reference evidence="5 6" key="1">
    <citation type="journal article" date="2013" name="Genome Announc.">
        <title>Genome Sequence of Moraxella macacae 0408225, a Novel Bacterial Species Isolated from a Cynomolgus Macaque with Epistaxis.</title>
        <authorList>
            <person name="Ladner J.T."/>
            <person name="Whitehouse C.A."/>
            <person name="Koroleva G.I."/>
            <person name="Palacios G.F."/>
        </authorList>
    </citation>
    <scope>NUCLEOTIDE SEQUENCE [LARGE SCALE GENOMIC DNA]</scope>
    <source>
        <strain evidence="5 6">0408225</strain>
    </source>
</reference>
<organism evidence="5 6">
    <name type="scientific">Moraxella macacae 0408225</name>
    <dbReference type="NCBI Taxonomy" id="1230338"/>
    <lineage>
        <taxon>Bacteria</taxon>
        <taxon>Pseudomonadati</taxon>
        <taxon>Pseudomonadota</taxon>
        <taxon>Gammaproteobacteria</taxon>
        <taxon>Moraxellales</taxon>
        <taxon>Moraxellaceae</taxon>
        <taxon>Moraxella</taxon>
    </lineage>
</organism>
<evidence type="ECO:0000313" key="5">
    <source>
        <dbReference type="EMBL" id="ELA08389.1"/>
    </source>
</evidence>
<feature type="domain" description="Glycosyltransferase 2-like" evidence="4">
    <location>
        <begin position="4"/>
        <end position="130"/>
    </location>
</feature>
<dbReference type="eggNOG" id="COG1215">
    <property type="taxonomic scope" value="Bacteria"/>
</dbReference>
<keyword evidence="2 5" id="KW-0328">Glycosyltransferase</keyword>
<dbReference type="EMBL" id="ANIN01000002">
    <property type="protein sequence ID" value="ELA08389.1"/>
    <property type="molecule type" value="Genomic_DNA"/>
</dbReference>
<evidence type="ECO:0000259" key="4">
    <source>
        <dbReference type="Pfam" id="PF00535"/>
    </source>
</evidence>
<dbReference type="SUPFAM" id="SSF53448">
    <property type="entry name" value="Nucleotide-diphospho-sugar transferases"/>
    <property type="match status" value="1"/>
</dbReference>
<dbReference type="OrthoDB" id="9801954at2"/>
<gene>
    <name evidence="5" type="ORF">MOMA_07506</name>
</gene>
<dbReference type="STRING" id="1230338.MOMA_07506"/>
<dbReference type="CDD" id="cd04195">
    <property type="entry name" value="GT2_AmsE_like"/>
    <property type="match status" value="1"/>
</dbReference>
<dbReference type="PATRIC" id="fig|1230338.3.peg.1599"/>
<comment type="caution">
    <text evidence="5">The sequence shown here is derived from an EMBL/GenBank/DDBJ whole genome shotgun (WGS) entry which is preliminary data.</text>
</comment>
<protein>
    <submittedName>
        <fullName evidence="5">Putative UDP-galactose--lipooligosaccharide galactosyltransferase</fullName>
    </submittedName>
</protein>
<evidence type="ECO:0000256" key="1">
    <source>
        <dbReference type="ARBA" id="ARBA00006739"/>
    </source>
</evidence>
<sequence length="280" mass="32025">MKFSVLMSLYAKEQPNFLAECLLSLTKQILQADEIILVYDGQIGRDLQEVVDGFLPKLPLKIIQLPANVGLGKALNAGLEHCQFEWVFRMDTDDICVSERFAKQVDFIKTQPNIDVVGGQIIEFEQDFLQADCLQTDCLQTKNARVVPTSHDAIVTYAKSRNPINHMTVAFKKSAVQAVGGYQHAPLYEDYDLWVRLLSKNYRFANLPDVLVYARAGQAMYERRGGLAYAKNEMQMQVKFWQLGFVSVWQMIKNLAIRLPVRLLPNRLRSMIYQKLLRGC</sequence>
<dbReference type="Pfam" id="PF00535">
    <property type="entry name" value="Glycos_transf_2"/>
    <property type="match status" value="1"/>
</dbReference>
<dbReference type="AlphaFoldDB" id="L2F5P6"/>
<name>L2F5P6_9GAMM</name>
<dbReference type="PANTHER" id="PTHR43685">
    <property type="entry name" value="GLYCOSYLTRANSFERASE"/>
    <property type="match status" value="1"/>
</dbReference>
<evidence type="ECO:0000256" key="2">
    <source>
        <dbReference type="ARBA" id="ARBA00022676"/>
    </source>
</evidence>
<keyword evidence="3 5" id="KW-0808">Transferase</keyword>
<evidence type="ECO:0000256" key="3">
    <source>
        <dbReference type="ARBA" id="ARBA00022679"/>
    </source>
</evidence>
<dbReference type="Gene3D" id="3.90.550.10">
    <property type="entry name" value="Spore Coat Polysaccharide Biosynthesis Protein SpsA, Chain A"/>
    <property type="match status" value="1"/>
</dbReference>
<dbReference type="InterPro" id="IPR001173">
    <property type="entry name" value="Glyco_trans_2-like"/>
</dbReference>
<dbReference type="Proteomes" id="UP000023795">
    <property type="component" value="Unassembled WGS sequence"/>
</dbReference>
<dbReference type="InterPro" id="IPR050834">
    <property type="entry name" value="Glycosyltransf_2"/>
</dbReference>
<dbReference type="GO" id="GO:0016757">
    <property type="term" value="F:glycosyltransferase activity"/>
    <property type="evidence" value="ECO:0007669"/>
    <property type="project" value="UniProtKB-KW"/>
</dbReference>
<dbReference type="PANTHER" id="PTHR43685:SF5">
    <property type="entry name" value="GLYCOSYLTRANSFERASE EPSE-RELATED"/>
    <property type="match status" value="1"/>
</dbReference>
<comment type="similarity">
    <text evidence="1">Belongs to the glycosyltransferase 2 family.</text>
</comment>
<keyword evidence="6" id="KW-1185">Reference proteome</keyword>
<dbReference type="RefSeq" id="WP_009501942.1">
    <property type="nucleotide sequence ID" value="NZ_ANIN01000002.1"/>
</dbReference>
<dbReference type="InterPro" id="IPR029044">
    <property type="entry name" value="Nucleotide-diphossugar_trans"/>
</dbReference>